<dbReference type="PROSITE" id="PS50222">
    <property type="entry name" value="EF_HAND_2"/>
    <property type="match status" value="2"/>
</dbReference>
<dbReference type="Pfam" id="PF13499">
    <property type="entry name" value="EF-hand_7"/>
    <property type="match status" value="1"/>
</dbReference>
<feature type="signal peptide" evidence="2">
    <location>
        <begin position="1"/>
        <end position="19"/>
    </location>
</feature>
<sequence>MATNRVALAGAALLGGCAAATAYASGYLNGSTEGLENTYRKDWSPARSYKYRSRGGFYDNGKGSLSTWDEVLKSDNMKNWNFNDLDRDGDGFIDSNELKKAFGSNANIEKLIQQADRNGDGKIDYSEWLALKLKIVENDKLAVESLPFAAKLVPQKQA</sequence>
<dbReference type="OrthoDB" id="504540at2759"/>
<dbReference type="InterPro" id="IPR018247">
    <property type="entry name" value="EF_Hand_1_Ca_BS"/>
</dbReference>
<gene>
    <name evidence="4" type="ORF">PPROV_000520700</name>
</gene>
<feature type="chain" id="PRO_5032497125" description="EF-hand domain-containing protein" evidence="2">
    <location>
        <begin position="20"/>
        <end position="158"/>
    </location>
</feature>
<protein>
    <recommendedName>
        <fullName evidence="3">EF-hand domain-containing protein</fullName>
    </recommendedName>
</protein>
<dbReference type="EMBL" id="BNJQ01000013">
    <property type="protein sequence ID" value="GHP06462.1"/>
    <property type="molecule type" value="Genomic_DNA"/>
</dbReference>
<organism evidence="4 5">
    <name type="scientific">Pycnococcus provasolii</name>
    <dbReference type="NCBI Taxonomy" id="41880"/>
    <lineage>
        <taxon>Eukaryota</taxon>
        <taxon>Viridiplantae</taxon>
        <taxon>Chlorophyta</taxon>
        <taxon>Pseudoscourfieldiophyceae</taxon>
        <taxon>Pseudoscourfieldiales</taxon>
        <taxon>Pycnococcaceae</taxon>
        <taxon>Pycnococcus</taxon>
    </lineage>
</organism>
<dbReference type="SUPFAM" id="SSF47473">
    <property type="entry name" value="EF-hand"/>
    <property type="match status" value="1"/>
</dbReference>
<feature type="domain" description="EF-hand" evidence="3">
    <location>
        <begin position="82"/>
        <end position="108"/>
    </location>
</feature>
<name>A0A830HI21_9CHLO</name>
<dbReference type="Proteomes" id="UP000660262">
    <property type="component" value="Unassembled WGS sequence"/>
</dbReference>
<comment type="caution">
    <text evidence="4">The sequence shown here is derived from an EMBL/GenBank/DDBJ whole genome shotgun (WGS) entry which is preliminary data.</text>
</comment>
<dbReference type="InterPro" id="IPR011992">
    <property type="entry name" value="EF-hand-dom_pair"/>
</dbReference>
<dbReference type="PROSITE" id="PS51257">
    <property type="entry name" value="PROKAR_LIPOPROTEIN"/>
    <property type="match status" value="1"/>
</dbReference>
<keyword evidence="1" id="KW-0106">Calcium</keyword>
<dbReference type="InterPro" id="IPR002048">
    <property type="entry name" value="EF_hand_dom"/>
</dbReference>
<evidence type="ECO:0000256" key="2">
    <source>
        <dbReference type="SAM" id="SignalP"/>
    </source>
</evidence>
<keyword evidence="5" id="KW-1185">Reference proteome</keyword>
<feature type="domain" description="EF-hand" evidence="3">
    <location>
        <begin position="109"/>
        <end position="138"/>
    </location>
</feature>
<dbReference type="AlphaFoldDB" id="A0A830HI21"/>
<evidence type="ECO:0000313" key="4">
    <source>
        <dbReference type="EMBL" id="GHP06462.1"/>
    </source>
</evidence>
<evidence type="ECO:0000259" key="3">
    <source>
        <dbReference type="PROSITE" id="PS50222"/>
    </source>
</evidence>
<reference evidence="4" key="1">
    <citation type="submission" date="2020-10" db="EMBL/GenBank/DDBJ databases">
        <title>Unveiling of a novel bifunctional photoreceptor, Dualchrome1, isolated from a cosmopolitan green alga.</title>
        <authorList>
            <person name="Suzuki S."/>
            <person name="Kawachi M."/>
        </authorList>
    </citation>
    <scope>NUCLEOTIDE SEQUENCE</scope>
    <source>
        <strain evidence="4">NIES 2893</strain>
    </source>
</reference>
<dbReference type="Gene3D" id="1.10.238.10">
    <property type="entry name" value="EF-hand"/>
    <property type="match status" value="1"/>
</dbReference>
<dbReference type="CDD" id="cd00051">
    <property type="entry name" value="EFh"/>
    <property type="match status" value="1"/>
</dbReference>
<evidence type="ECO:0000313" key="5">
    <source>
        <dbReference type="Proteomes" id="UP000660262"/>
    </source>
</evidence>
<proteinExistence type="predicted"/>
<dbReference type="PROSITE" id="PS00018">
    <property type="entry name" value="EF_HAND_1"/>
    <property type="match status" value="2"/>
</dbReference>
<accession>A0A830HI21</accession>
<evidence type="ECO:0000256" key="1">
    <source>
        <dbReference type="ARBA" id="ARBA00022837"/>
    </source>
</evidence>
<dbReference type="GO" id="GO:0005509">
    <property type="term" value="F:calcium ion binding"/>
    <property type="evidence" value="ECO:0007669"/>
    <property type="project" value="InterPro"/>
</dbReference>
<dbReference type="SMART" id="SM00054">
    <property type="entry name" value="EFh"/>
    <property type="match status" value="2"/>
</dbReference>
<keyword evidence="2" id="KW-0732">Signal</keyword>